<dbReference type="Proteomes" id="UP001168098">
    <property type="component" value="Unassembled WGS sequence"/>
</dbReference>
<organism evidence="7 8">
    <name type="scientific">Vitis rotundifolia</name>
    <name type="common">Muscadine grape</name>
    <dbReference type="NCBI Taxonomy" id="103349"/>
    <lineage>
        <taxon>Eukaryota</taxon>
        <taxon>Viridiplantae</taxon>
        <taxon>Streptophyta</taxon>
        <taxon>Embryophyta</taxon>
        <taxon>Tracheophyta</taxon>
        <taxon>Spermatophyta</taxon>
        <taxon>Magnoliopsida</taxon>
        <taxon>eudicotyledons</taxon>
        <taxon>Gunneridae</taxon>
        <taxon>Pentapetalae</taxon>
        <taxon>rosids</taxon>
        <taxon>Vitales</taxon>
        <taxon>Vitaceae</taxon>
        <taxon>Viteae</taxon>
        <taxon>Vitis</taxon>
    </lineage>
</organism>
<evidence type="ECO:0000256" key="5">
    <source>
        <dbReference type="SAM" id="Phobius"/>
    </source>
</evidence>
<comment type="subcellular location">
    <subcellularLocation>
        <location evidence="1">Membrane</location>
        <topology evidence="1">Single-pass membrane protein</topology>
    </subcellularLocation>
</comment>
<dbReference type="AlphaFoldDB" id="A0AA39AAP6"/>
<dbReference type="GO" id="GO:0005886">
    <property type="term" value="C:plasma membrane"/>
    <property type="evidence" value="ECO:0007669"/>
    <property type="project" value="TreeGrafter"/>
</dbReference>
<dbReference type="GO" id="GO:0009506">
    <property type="term" value="C:plasmodesma"/>
    <property type="evidence" value="ECO:0007669"/>
    <property type="project" value="TreeGrafter"/>
</dbReference>
<dbReference type="PANTHER" id="PTHR31415:SF4">
    <property type="entry name" value="NDR1_HIN1-LIKE PROTEIN 3"/>
    <property type="match status" value="1"/>
</dbReference>
<dbReference type="InterPro" id="IPR044839">
    <property type="entry name" value="NDR1-like"/>
</dbReference>
<evidence type="ECO:0000313" key="8">
    <source>
        <dbReference type="Proteomes" id="UP001168098"/>
    </source>
</evidence>
<comment type="caution">
    <text evidence="7">The sequence shown here is derived from an EMBL/GenBank/DDBJ whole genome shotgun (WGS) entry which is preliminary data.</text>
</comment>
<dbReference type="GO" id="GO:0098542">
    <property type="term" value="P:defense response to other organism"/>
    <property type="evidence" value="ECO:0007669"/>
    <property type="project" value="InterPro"/>
</dbReference>
<feature type="domain" description="Late embryogenesis abundant protein LEA-2 subgroup" evidence="6">
    <location>
        <begin position="99"/>
        <end position="197"/>
    </location>
</feature>
<protein>
    <recommendedName>
        <fullName evidence="6">Late embryogenesis abundant protein LEA-2 subgroup domain-containing protein</fullName>
    </recommendedName>
</protein>
<gene>
    <name evidence="7" type="ORF">PVL29_005396</name>
</gene>
<keyword evidence="8" id="KW-1185">Reference proteome</keyword>
<name>A0AA39AAP6_VITRO</name>
<evidence type="ECO:0000313" key="7">
    <source>
        <dbReference type="EMBL" id="KAJ9704091.1"/>
    </source>
</evidence>
<feature type="transmembrane region" description="Helical" evidence="5">
    <location>
        <begin position="43"/>
        <end position="66"/>
    </location>
</feature>
<evidence type="ECO:0000256" key="2">
    <source>
        <dbReference type="ARBA" id="ARBA00022692"/>
    </source>
</evidence>
<sequence>MADVEKQTLNKGYYGPSIPPPSRSYHSHGRGSGCGCCCCLLSFFLKLIVTVVVIVGIAVLLFWLIVRPNKVKFHVVDASLTEFNLTSDNTLQYNLTVNMTVRNPNERIGIYFDRIEARAYYEDALFDSVELERYYQGHKSTHTLNPEFTGQNSVSLGASELSDFNSEKASGIYSIDVKLHLRIRFKLGILKIGTFKPKVTCDLKVPLNSDGTTSGTFETTKCDVDF</sequence>
<keyword evidence="4 5" id="KW-0472">Membrane</keyword>
<evidence type="ECO:0000256" key="4">
    <source>
        <dbReference type="ARBA" id="ARBA00023136"/>
    </source>
</evidence>
<evidence type="ECO:0000256" key="3">
    <source>
        <dbReference type="ARBA" id="ARBA00022989"/>
    </source>
</evidence>
<dbReference type="Pfam" id="PF03168">
    <property type="entry name" value="LEA_2"/>
    <property type="match status" value="1"/>
</dbReference>
<keyword evidence="3 5" id="KW-1133">Transmembrane helix</keyword>
<accession>A0AA39AAP6</accession>
<evidence type="ECO:0000256" key="1">
    <source>
        <dbReference type="ARBA" id="ARBA00004167"/>
    </source>
</evidence>
<dbReference type="EMBL" id="JARBHA010000004">
    <property type="protein sequence ID" value="KAJ9704091.1"/>
    <property type="molecule type" value="Genomic_DNA"/>
</dbReference>
<evidence type="ECO:0000259" key="6">
    <source>
        <dbReference type="Pfam" id="PF03168"/>
    </source>
</evidence>
<reference evidence="7 8" key="1">
    <citation type="journal article" date="2023" name="BMC Biotechnol.">
        <title>Vitis rotundifolia cv Carlos genome sequencing.</title>
        <authorList>
            <person name="Huff M."/>
            <person name="Hulse-Kemp A."/>
            <person name="Scheffler B."/>
            <person name="Youngblood R."/>
            <person name="Simpson S."/>
            <person name="Babiker E."/>
            <person name="Staton M."/>
        </authorList>
    </citation>
    <scope>NUCLEOTIDE SEQUENCE [LARGE SCALE GENOMIC DNA]</scope>
    <source>
        <tissue evidence="7">Leaf</tissue>
    </source>
</reference>
<dbReference type="InterPro" id="IPR004864">
    <property type="entry name" value="LEA_2"/>
</dbReference>
<proteinExistence type="predicted"/>
<keyword evidence="2 5" id="KW-0812">Transmembrane</keyword>
<dbReference type="PANTHER" id="PTHR31415">
    <property type="entry name" value="OS05G0367900 PROTEIN"/>
    <property type="match status" value="1"/>
</dbReference>